<feature type="compositionally biased region" description="Basic residues" evidence="5">
    <location>
        <begin position="1"/>
        <end position="12"/>
    </location>
</feature>
<feature type="domain" description="HTH lysR-type" evidence="6">
    <location>
        <begin position="25"/>
        <end position="82"/>
    </location>
</feature>
<dbReference type="STRING" id="356660.SAMN05444336_11262"/>
<evidence type="ECO:0000256" key="4">
    <source>
        <dbReference type="ARBA" id="ARBA00023163"/>
    </source>
</evidence>
<dbReference type="AlphaFoldDB" id="A0A1H3FEU1"/>
<gene>
    <name evidence="7" type="ORF">SAMN05444336_11262</name>
</gene>
<dbReference type="Pfam" id="PF00126">
    <property type="entry name" value="HTH_1"/>
    <property type="match status" value="1"/>
</dbReference>
<keyword evidence="2" id="KW-0805">Transcription regulation</keyword>
<dbReference type="Gene3D" id="1.10.10.10">
    <property type="entry name" value="Winged helix-like DNA-binding domain superfamily/Winged helix DNA-binding domain"/>
    <property type="match status" value="1"/>
</dbReference>
<dbReference type="InterPro" id="IPR036388">
    <property type="entry name" value="WH-like_DNA-bd_sf"/>
</dbReference>
<dbReference type="InterPro" id="IPR005119">
    <property type="entry name" value="LysR_subst-bd"/>
</dbReference>
<dbReference type="EMBL" id="FNMZ01000012">
    <property type="protein sequence ID" value="SDX88908.1"/>
    <property type="molecule type" value="Genomic_DNA"/>
</dbReference>
<keyword evidence="8" id="KW-1185">Reference proteome</keyword>
<accession>A0A1H3FEU1</accession>
<evidence type="ECO:0000256" key="2">
    <source>
        <dbReference type="ARBA" id="ARBA00023015"/>
    </source>
</evidence>
<organism evidence="7 8">
    <name type="scientific">Albimonas donghaensis</name>
    <dbReference type="NCBI Taxonomy" id="356660"/>
    <lineage>
        <taxon>Bacteria</taxon>
        <taxon>Pseudomonadati</taxon>
        <taxon>Pseudomonadota</taxon>
        <taxon>Alphaproteobacteria</taxon>
        <taxon>Rhodobacterales</taxon>
        <taxon>Paracoccaceae</taxon>
        <taxon>Albimonas</taxon>
    </lineage>
</organism>
<proteinExistence type="inferred from homology"/>
<dbReference type="Gene3D" id="3.40.190.290">
    <property type="match status" value="1"/>
</dbReference>
<dbReference type="Proteomes" id="UP000199118">
    <property type="component" value="Unassembled WGS sequence"/>
</dbReference>
<keyword evidence="3" id="KW-0238">DNA-binding</keyword>
<evidence type="ECO:0000256" key="1">
    <source>
        <dbReference type="ARBA" id="ARBA00009437"/>
    </source>
</evidence>
<sequence>MELGLRWRHGRGKGREMAETAGDAPGWEDFRLVGAVAEAGSLPAAARRLGISHSTVFRRLGALEARLGATLFERGRDGYAPTPAGEEMAAIAREMEGRVAGFAGRMASREILPAGDLRVATSDALLIGLLTPVFAAFRRECPSVRLEVTVGNYPANLSRRDADVAIRATDAPPETLAGRRVGALCWALYGPAGGGARDWVSPSDDLADLAAGALTRTRMAAEGAAAGYRANSILGLAEAVAQGAGRGFLPCFLGDARPDLERLEPPAPELTTGLWLLVHPDLQRAPRARAFLDFSAARLTSMRRFLQGETRAPEATR</sequence>
<evidence type="ECO:0000259" key="6">
    <source>
        <dbReference type="PROSITE" id="PS50931"/>
    </source>
</evidence>
<dbReference type="GO" id="GO:0043565">
    <property type="term" value="F:sequence-specific DNA binding"/>
    <property type="evidence" value="ECO:0007669"/>
    <property type="project" value="TreeGrafter"/>
</dbReference>
<dbReference type="GO" id="GO:0006351">
    <property type="term" value="P:DNA-templated transcription"/>
    <property type="evidence" value="ECO:0007669"/>
    <property type="project" value="TreeGrafter"/>
</dbReference>
<dbReference type="GO" id="GO:0003700">
    <property type="term" value="F:DNA-binding transcription factor activity"/>
    <property type="evidence" value="ECO:0007669"/>
    <property type="project" value="InterPro"/>
</dbReference>
<evidence type="ECO:0000313" key="8">
    <source>
        <dbReference type="Proteomes" id="UP000199118"/>
    </source>
</evidence>
<dbReference type="InterPro" id="IPR036390">
    <property type="entry name" value="WH_DNA-bd_sf"/>
</dbReference>
<comment type="similarity">
    <text evidence="1">Belongs to the LysR transcriptional regulatory family.</text>
</comment>
<feature type="region of interest" description="Disordered" evidence="5">
    <location>
        <begin position="1"/>
        <end position="21"/>
    </location>
</feature>
<keyword evidence="4" id="KW-0804">Transcription</keyword>
<reference evidence="7 8" key="1">
    <citation type="submission" date="2016-10" db="EMBL/GenBank/DDBJ databases">
        <authorList>
            <person name="de Groot N.N."/>
        </authorList>
    </citation>
    <scope>NUCLEOTIDE SEQUENCE [LARGE SCALE GENOMIC DNA]</scope>
    <source>
        <strain evidence="7 8">DSM 17890</strain>
    </source>
</reference>
<dbReference type="SUPFAM" id="SSF53850">
    <property type="entry name" value="Periplasmic binding protein-like II"/>
    <property type="match status" value="1"/>
</dbReference>
<dbReference type="PROSITE" id="PS50931">
    <property type="entry name" value="HTH_LYSR"/>
    <property type="match status" value="1"/>
</dbReference>
<dbReference type="PANTHER" id="PTHR30537:SF3">
    <property type="entry name" value="TRANSCRIPTIONAL REGULATORY PROTEIN"/>
    <property type="match status" value="1"/>
</dbReference>
<dbReference type="RefSeq" id="WP_245710680.1">
    <property type="nucleotide sequence ID" value="NZ_FNMZ01000012.1"/>
</dbReference>
<evidence type="ECO:0000313" key="7">
    <source>
        <dbReference type="EMBL" id="SDX88908.1"/>
    </source>
</evidence>
<dbReference type="InterPro" id="IPR000847">
    <property type="entry name" value="LysR_HTH_N"/>
</dbReference>
<dbReference type="Pfam" id="PF03466">
    <property type="entry name" value="LysR_substrate"/>
    <property type="match status" value="1"/>
</dbReference>
<evidence type="ECO:0000256" key="5">
    <source>
        <dbReference type="SAM" id="MobiDB-lite"/>
    </source>
</evidence>
<protein>
    <submittedName>
        <fullName evidence="7">Transcriptional regulator, LysR family</fullName>
    </submittedName>
</protein>
<name>A0A1H3FEU1_9RHOB</name>
<evidence type="ECO:0000256" key="3">
    <source>
        <dbReference type="ARBA" id="ARBA00023125"/>
    </source>
</evidence>
<dbReference type="SUPFAM" id="SSF46785">
    <property type="entry name" value="Winged helix' DNA-binding domain"/>
    <property type="match status" value="1"/>
</dbReference>
<dbReference type="InterPro" id="IPR058163">
    <property type="entry name" value="LysR-type_TF_proteobact-type"/>
</dbReference>
<dbReference type="PANTHER" id="PTHR30537">
    <property type="entry name" value="HTH-TYPE TRANSCRIPTIONAL REGULATOR"/>
    <property type="match status" value="1"/>
</dbReference>